<feature type="compositionally biased region" description="Polar residues" evidence="1">
    <location>
        <begin position="121"/>
        <end position="139"/>
    </location>
</feature>
<feature type="region of interest" description="Disordered" evidence="1">
    <location>
        <begin position="59"/>
        <end position="148"/>
    </location>
</feature>
<evidence type="ECO:0000313" key="2">
    <source>
        <dbReference type="EMBL" id="MBW0468095.1"/>
    </source>
</evidence>
<name>A0A9Q3BN65_9BASI</name>
<organism evidence="2 3">
    <name type="scientific">Austropuccinia psidii MF-1</name>
    <dbReference type="NCBI Taxonomy" id="1389203"/>
    <lineage>
        <taxon>Eukaryota</taxon>
        <taxon>Fungi</taxon>
        <taxon>Dikarya</taxon>
        <taxon>Basidiomycota</taxon>
        <taxon>Pucciniomycotina</taxon>
        <taxon>Pucciniomycetes</taxon>
        <taxon>Pucciniales</taxon>
        <taxon>Sphaerophragmiaceae</taxon>
        <taxon>Austropuccinia</taxon>
    </lineage>
</organism>
<evidence type="ECO:0000256" key="1">
    <source>
        <dbReference type="SAM" id="MobiDB-lite"/>
    </source>
</evidence>
<dbReference type="AlphaFoldDB" id="A0A9Q3BN65"/>
<dbReference type="EMBL" id="AVOT02001766">
    <property type="protein sequence ID" value="MBW0468095.1"/>
    <property type="molecule type" value="Genomic_DNA"/>
</dbReference>
<comment type="caution">
    <text evidence="2">The sequence shown here is derived from an EMBL/GenBank/DDBJ whole genome shotgun (WGS) entry which is preliminary data.</text>
</comment>
<gene>
    <name evidence="2" type="ORF">O181_007810</name>
</gene>
<reference evidence="2" key="1">
    <citation type="submission" date="2021-03" db="EMBL/GenBank/DDBJ databases">
        <title>Draft genome sequence of rust myrtle Austropuccinia psidii MF-1, a brazilian biotype.</title>
        <authorList>
            <person name="Quecine M.C."/>
            <person name="Pachon D.M.R."/>
            <person name="Bonatelli M.L."/>
            <person name="Correr F.H."/>
            <person name="Franceschini L.M."/>
            <person name="Leite T.F."/>
            <person name="Margarido G.R.A."/>
            <person name="Almeida C.A."/>
            <person name="Ferrarezi J.A."/>
            <person name="Labate C.A."/>
        </authorList>
    </citation>
    <scope>NUCLEOTIDE SEQUENCE</scope>
    <source>
        <strain evidence="2">MF-1</strain>
    </source>
</reference>
<feature type="compositionally biased region" description="Polar residues" evidence="1">
    <location>
        <begin position="72"/>
        <end position="93"/>
    </location>
</feature>
<accession>A0A9Q3BN65</accession>
<protein>
    <submittedName>
        <fullName evidence="2">Uncharacterized protein</fullName>
    </submittedName>
</protein>
<proteinExistence type="predicted"/>
<sequence>MKANGVGSILLLMVNYSGKTMSSPMEGTIKCCHDCPRSIPHCDPHSSSEITGSLEEAASKPYRNPFDDSPDPSASLTTSTTSDKSIIPANSHTGGMLLSPREQSNLHDAQASAQRAELPHNSHSATPSENPKVVPSSTIPKPDDAMAPKITSGLEAPHSSDSLEKDVGKGCCRPGSSNHHHHHHGHGHGNEKKVVHLEHRIGEWTRKFYKEKLPKYYGTVMDKIKAIWNYLSTKLSYKNSSKGKVLSKTS</sequence>
<dbReference type="Proteomes" id="UP000765509">
    <property type="component" value="Unassembled WGS sequence"/>
</dbReference>
<feature type="compositionally biased region" description="Polar residues" evidence="1">
    <location>
        <begin position="101"/>
        <end position="113"/>
    </location>
</feature>
<evidence type="ECO:0000313" key="3">
    <source>
        <dbReference type="Proteomes" id="UP000765509"/>
    </source>
</evidence>
<keyword evidence="3" id="KW-1185">Reference proteome</keyword>